<proteinExistence type="predicted"/>
<evidence type="ECO:0000313" key="5">
    <source>
        <dbReference type="EMBL" id="KAL3725184.1"/>
    </source>
</evidence>
<dbReference type="PANTHER" id="PTHR45639:SF3">
    <property type="entry name" value="HYPOXIA UP-REGULATED PROTEIN 1"/>
    <property type="match status" value="1"/>
</dbReference>
<keyword evidence="2" id="KW-0067">ATP-binding</keyword>
<keyword evidence="6" id="KW-1185">Reference proteome</keyword>
<dbReference type="PANTHER" id="PTHR45639">
    <property type="entry name" value="HSC70CB, ISOFORM G-RELATED"/>
    <property type="match status" value="1"/>
</dbReference>
<dbReference type="AlphaFoldDB" id="A0ABD3JG02"/>
<reference evidence="5 6" key="1">
    <citation type="submission" date="2024-11" db="EMBL/GenBank/DDBJ databases">
        <title>Chromosome-level genome assembly of Eucalyptus globulus Labill. provides insights into its genome evolution.</title>
        <authorList>
            <person name="Li X."/>
        </authorList>
    </citation>
    <scope>NUCLEOTIDE SEQUENCE [LARGE SCALE GENOMIC DNA]</scope>
    <source>
        <strain evidence="5">CL2024</strain>
        <tissue evidence="5">Fresh tender leaves</tissue>
    </source>
</reference>
<dbReference type="EMBL" id="JBJKBG010000008">
    <property type="protein sequence ID" value="KAL3725184.1"/>
    <property type="molecule type" value="Genomic_DNA"/>
</dbReference>
<accession>A0ABD3JG02</accession>
<keyword evidence="1" id="KW-0547">Nucleotide-binding</keyword>
<evidence type="ECO:0000256" key="3">
    <source>
        <dbReference type="ARBA" id="ARBA00023186"/>
    </source>
</evidence>
<dbReference type="InterPro" id="IPR029048">
    <property type="entry name" value="HSP70_C_sf"/>
</dbReference>
<sequence>ELGCVWLHPISVPRNKNFCFFVPGNKKGTETRLGAFLFLFCSFVPRNKKETETRNTKFVFLVSETQLRNKKGTKLCSFSISCSLRTPPLSLPRRASPPATCDERRRASPPATCDERLLRRASPPASKEVHRLLRHRQRPLSRQPLLLHQIETSEELEKVSTADERQSFIAKLDEVQEWLYMDGEDVTAAEFQERLNLLKAIGDPIFFRLKELTERPAAVGHAQSYLDQLQKVNNTGVGGSIIDADALRTSVDPCKVSPCRCQSTKTYSFVILFLSIHLSNPM</sequence>
<comment type="caution">
    <text evidence="5">The sequence shown here is derived from an EMBL/GenBank/DDBJ whole genome shotgun (WGS) entry which is preliminary data.</text>
</comment>
<organism evidence="5 6">
    <name type="scientific">Eucalyptus globulus</name>
    <name type="common">Tasmanian blue gum</name>
    <dbReference type="NCBI Taxonomy" id="34317"/>
    <lineage>
        <taxon>Eukaryota</taxon>
        <taxon>Viridiplantae</taxon>
        <taxon>Streptophyta</taxon>
        <taxon>Embryophyta</taxon>
        <taxon>Tracheophyta</taxon>
        <taxon>Spermatophyta</taxon>
        <taxon>Magnoliopsida</taxon>
        <taxon>eudicotyledons</taxon>
        <taxon>Gunneridae</taxon>
        <taxon>Pentapetalae</taxon>
        <taxon>rosids</taxon>
        <taxon>malvids</taxon>
        <taxon>Myrtales</taxon>
        <taxon>Myrtaceae</taxon>
        <taxon>Myrtoideae</taxon>
        <taxon>Eucalypteae</taxon>
        <taxon>Eucalyptus</taxon>
    </lineage>
</organism>
<protein>
    <submittedName>
        <fullName evidence="5">Uncharacterized protein</fullName>
    </submittedName>
</protein>
<evidence type="ECO:0000256" key="4">
    <source>
        <dbReference type="SAM" id="MobiDB-lite"/>
    </source>
</evidence>
<dbReference type="Gene3D" id="1.20.1270.10">
    <property type="match status" value="1"/>
</dbReference>
<evidence type="ECO:0000256" key="1">
    <source>
        <dbReference type="ARBA" id="ARBA00022741"/>
    </source>
</evidence>
<feature type="region of interest" description="Disordered" evidence="4">
    <location>
        <begin position="91"/>
        <end position="112"/>
    </location>
</feature>
<evidence type="ECO:0000313" key="6">
    <source>
        <dbReference type="Proteomes" id="UP001634007"/>
    </source>
</evidence>
<name>A0ABD3JG02_EUCGL</name>
<dbReference type="InterPro" id="IPR013126">
    <property type="entry name" value="Hsp_70_fam"/>
</dbReference>
<gene>
    <name evidence="5" type="ORF">ACJRO7_030231</name>
</gene>
<dbReference type="GO" id="GO:0005524">
    <property type="term" value="F:ATP binding"/>
    <property type="evidence" value="ECO:0007669"/>
    <property type="project" value="UniProtKB-KW"/>
</dbReference>
<dbReference type="SUPFAM" id="SSF100934">
    <property type="entry name" value="Heat shock protein 70kD (HSP70), C-terminal subdomain"/>
    <property type="match status" value="1"/>
</dbReference>
<keyword evidence="3" id="KW-0143">Chaperone</keyword>
<feature type="non-terminal residue" evidence="5">
    <location>
        <position position="1"/>
    </location>
</feature>
<dbReference type="Proteomes" id="UP001634007">
    <property type="component" value="Unassembled WGS sequence"/>
</dbReference>
<evidence type="ECO:0000256" key="2">
    <source>
        <dbReference type="ARBA" id="ARBA00022840"/>
    </source>
</evidence>